<dbReference type="InterPro" id="IPR003593">
    <property type="entry name" value="AAA+_ATPase"/>
</dbReference>
<dbReference type="InterPro" id="IPR027417">
    <property type="entry name" value="P-loop_NTPase"/>
</dbReference>
<dbReference type="CDD" id="cd00009">
    <property type="entry name" value="AAA"/>
    <property type="match status" value="1"/>
</dbReference>
<reference evidence="2" key="1">
    <citation type="submission" date="2021-01" db="EMBL/GenBank/DDBJ databases">
        <title>Whole genome shotgun sequence of Actinoplanes rishiriensis NBRC 108556.</title>
        <authorList>
            <person name="Komaki H."/>
            <person name="Tamura T."/>
        </authorList>
    </citation>
    <scope>NUCLEOTIDE SEQUENCE</scope>
    <source>
        <strain evidence="2">NBRC 108556</strain>
    </source>
</reference>
<dbReference type="InterPro" id="IPR054567">
    <property type="entry name" value="NNH7"/>
</dbReference>
<feature type="domain" description="AAA+ ATPase" evidence="1">
    <location>
        <begin position="374"/>
        <end position="518"/>
    </location>
</feature>
<comment type="caution">
    <text evidence="2">The sequence shown here is derived from an EMBL/GenBank/DDBJ whole genome shotgun (WGS) entry which is preliminary data.</text>
</comment>
<dbReference type="Gene3D" id="3.40.50.300">
    <property type="entry name" value="P-loop containing nucleotide triphosphate hydrolases"/>
    <property type="match status" value="1"/>
</dbReference>
<name>A0A919KA06_9ACTN</name>
<keyword evidence="3" id="KW-1185">Reference proteome</keyword>
<sequence>MKKTKDVEANFETVRSIVRSAQCDSTIVTAVDRLTSAALILSPLVLGPASVPLLALFDMKSDLIRHAHDAVRAIAGYRGDFLARSRSLAAAHAMITYSAFFEAMDRDLRPVLKKLKPTAKDRRLVVERSAEAAHYLRSVEDVGGRSIAYNAIAPVSLPHPSASFATEADDRHALYLRMTDTLSRVLEHLGGAETVVEIRPKLHHLPRTAVEVYFAQYLELMLEFQDFFGWATLYEAQKTQQMIGDLTEDARLAQLAVAGIDIGLESLRQAVTHLSSALPAPPRAGARAVIEDLAVIYRLGISERIITDTYDDPGDAPVIRYPTKAEAFVPQAYQTLEYTNQKIDLENEATWSELPAKDDLGVFLARYFDSPYSAWSALLVLGHPGSGKSLLTELIAARLMPPAYNVVRIELRDIEPDSDIQSQIEDQIRADTGHEINWVEFATELAGDPPLIILDGYDELLQATGRVFANYLDKVHRFQRREAMLQRPVRIMVTSRITLIDKAVIPASTAVVRLLEFDEDRRQAWTDVWNRTNAGYFDRTPVEPFTVPADARLLDLARQPLLLLMLAIYDSRDNELRQSRVDQTLLYHSLLHRFIARERGKGEAGAAFRALDQAGQDQMVEDDLNRLGVAAIGMFNRNALHIHRRDLDADIAYFGAEREVVVPAGAALTQADLLLGSFFFIHESRSRSGDRDDRSGGHSAAFEFLHNTFGEFLTADFVVRQVLRQTTVIRALRQSDALRQQLDVQLAQADDRWFAPLAFTSLHTRPVILSMIREWLPHRAELAGLAQADLVGCLHLIVTRQLRDTLTGTPAGWLSDGIAETKFERFAYLGHLAVYTFNLATLAAVAGEDGYTFDVPVEAGRPAGSEPAWDGLRNLWRSWFSLDGLAGAAALIEAKPGTDGVMVVRAKRDFGMPPGSLPLDLAHHLNTALGDEMGRALTGLAGADLMGWQPADLTALGEPLERLGAGRNEFLLPRTSRLMPGSHLVRDGWAAMMIRRRSFGAHLPLGAMSAHELLRAERRSDAAFDVISDLRPDLDVLIHLSDHEAGVVIENHALLQPQWLHDVIRAIANGDLSYPKHGGPDPDHFIAPIFYHLRRLQVTVEVSTIMTGLLRGGIVDRLGCRSLVEVLLFLRHRGLPRDQWSVIDVRLARRLSRWTDLRRVPEDSMVDLIHLVAAERPAMATRRHLVISASGALARRTTDHHQVSFTQFLAGFSLPEVRSVSRSSNFDYHQLFHRRSRLLAWIRSAVIRGDARYAARVLKEALSRAGRNAGALDASLRQLLDLDNEELADRRYTVGQRQDIDWLLRKLGRK</sequence>
<dbReference type="Proteomes" id="UP000636960">
    <property type="component" value="Unassembled WGS sequence"/>
</dbReference>
<dbReference type="GO" id="GO:0005524">
    <property type="term" value="F:ATP binding"/>
    <property type="evidence" value="ECO:0007669"/>
    <property type="project" value="InterPro"/>
</dbReference>
<dbReference type="EMBL" id="BOMV01000071">
    <property type="protein sequence ID" value="GIE99371.1"/>
    <property type="molecule type" value="Genomic_DNA"/>
</dbReference>
<gene>
    <name evidence="2" type="ORF">Ari01nite_68360</name>
</gene>
<dbReference type="InterPro" id="IPR003959">
    <property type="entry name" value="ATPase_AAA_core"/>
</dbReference>
<evidence type="ECO:0000313" key="2">
    <source>
        <dbReference type="EMBL" id="GIE99371.1"/>
    </source>
</evidence>
<accession>A0A919KA06</accession>
<dbReference type="RefSeq" id="WP_203786352.1">
    <property type="nucleotide sequence ID" value="NZ_BOMV01000071.1"/>
</dbReference>
<proteinExistence type="predicted"/>
<evidence type="ECO:0000313" key="3">
    <source>
        <dbReference type="Proteomes" id="UP000636960"/>
    </source>
</evidence>
<dbReference type="Pfam" id="PF00004">
    <property type="entry name" value="AAA"/>
    <property type="match status" value="1"/>
</dbReference>
<dbReference type="Pfam" id="PF22738">
    <property type="entry name" value="NNH7"/>
    <property type="match status" value="1"/>
</dbReference>
<organism evidence="2 3">
    <name type="scientific">Paractinoplanes rishiriensis</name>
    <dbReference type="NCBI Taxonomy" id="1050105"/>
    <lineage>
        <taxon>Bacteria</taxon>
        <taxon>Bacillati</taxon>
        <taxon>Actinomycetota</taxon>
        <taxon>Actinomycetes</taxon>
        <taxon>Micromonosporales</taxon>
        <taxon>Micromonosporaceae</taxon>
        <taxon>Paractinoplanes</taxon>
    </lineage>
</organism>
<dbReference type="GO" id="GO:0016887">
    <property type="term" value="F:ATP hydrolysis activity"/>
    <property type="evidence" value="ECO:0007669"/>
    <property type="project" value="InterPro"/>
</dbReference>
<evidence type="ECO:0000259" key="1">
    <source>
        <dbReference type="SMART" id="SM00382"/>
    </source>
</evidence>
<dbReference type="SMART" id="SM00382">
    <property type="entry name" value="AAA"/>
    <property type="match status" value="1"/>
</dbReference>
<dbReference type="SUPFAM" id="SSF52540">
    <property type="entry name" value="P-loop containing nucleoside triphosphate hydrolases"/>
    <property type="match status" value="1"/>
</dbReference>
<protein>
    <recommendedName>
        <fullName evidence="1">AAA+ ATPase domain-containing protein</fullName>
    </recommendedName>
</protein>